<dbReference type="AlphaFoldDB" id="A0AAD8Z1U2"/>
<reference evidence="2" key="1">
    <citation type="submission" date="2023-03" db="EMBL/GenBank/DDBJ databases">
        <title>Electrophorus voltai genome.</title>
        <authorList>
            <person name="Bian C."/>
        </authorList>
    </citation>
    <scope>NUCLEOTIDE SEQUENCE</scope>
    <source>
        <strain evidence="2">CB-2022</strain>
        <tissue evidence="2">Muscle</tissue>
    </source>
</reference>
<evidence type="ECO:0000313" key="2">
    <source>
        <dbReference type="EMBL" id="KAK1791397.1"/>
    </source>
</evidence>
<gene>
    <name evidence="2" type="ORF">P4O66_013416</name>
</gene>
<sequence>MEVSVDEHILAPLSEGMVWRPEQRYWGKQQDRKMQRHQASVWQLISKEEQLMTATKVHPLIDSVSKPTCCFMSHLSCALTGQDLQEMQHLQAVGALRSVGGSIKMKVLRERLVVPGHQKLREATPAEVDTVMKRQQAEAQNSGQPCPMQRPPDPTPDRLSPADKIEVVCNSKRLSTFLFRYLASF</sequence>
<evidence type="ECO:0000313" key="3">
    <source>
        <dbReference type="Proteomes" id="UP001239994"/>
    </source>
</evidence>
<dbReference type="Proteomes" id="UP001239994">
    <property type="component" value="Unassembled WGS sequence"/>
</dbReference>
<organism evidence="2 3">
    <name type="scientific">Electrophorus voltai</name>
    <dbReference type="NCBI Taxonomy" id="2609070"/>
    <lineage>
        <taxon>Eukaryota</taxon>
        <taxon>Metazoa</taxon>
        <taxon>Chordata</taxon>
        <taxon>Craniata</taxon>
        <taxon>Vertebrata</taxon>
        <taxon>Euteleostomi</taxon>
        <taxon>Actinopterygii</taxon>
        <taxon>Neopterygii</taxon>
        <taxon>Teleostei</taxon>
        <taxon>Ostariophysi</taxon>
        <taxon>Gymnotiformes</taxon>
        <taxon>Gymnotoidei</taxon>
        <taxon>Gymnotidae</taxon>
        <taxon>Electrophorus</taxon>
    </lineage>
</organism>
<feature type="region of interest" description="Disordered" evidence="1">
    <location>
        <begin position="134"/>
        <end position="160"/>
    </location>
</feature>
<dbReference type="EMBL" id="JAROKS010000020">
    <property type="protein sequence ID" value="KAK1791397.1"/>
    <property type="molecule type" value="Genomic_DNA"/>
</dbReference>
<evidence type="ECO:0000256" key="1">
    <source>
        <dbReference type="SAM" id="MobiDB-lite"/>
    </source>
</evidence>
<accession>A0AAD8Z1U2</accession>
<proteinExistence type="predicted"/>
<keyword evidence="3" id="KW-1185">Reference proteome</keyword>
<name>A0AAD8Z1U2_9TELE</name>
<comment type="caution">
    <text evidence="2">The sequence shown here is derived from an EMBL/GenBank/DDBJ whole genome shotgun (WGS) entry which is preliminary data.</text>
</comment>
<protein>
    <submittedName>
        <fullName evidence="2">Uncharacterized protein</fullName>
    </submittedName>
</protein>